<dbReference type="PROSITE" id="PS51186">
    <property type="entry name" value="GNAT"/>
    <property type="match status" value="1"/>
</dbReference>
<dbReference type="GO" id="GO:0016747">
    <property type="term" value="F:acyltransferase activity, transferring groups other than amino-acyl groups"/>
    <property type="evidence" value="ECO:0007669"/>
    <property type="project" value="InterPro"/>
</dbReference>
<gene>
    <name evidence="2" type="ORF">GCM10008174_32910</name>
</gene>
<dbReference type="SUPFAM" id="SSF55729">
    <property type="entry name" value="Acyl-CoA N-acyltransferases (Nat)"/>
    <property type="match status" value="1"/>
</dbReference>
<dbReference type="Proteomes" id="UP001143309">
    <property type="component" value="Unassembled WGS sequence"/>
</dbReference>
<dbReference type="InterPro" id="IPR000182">
    <property type="entry name" value="GNAT_dom"/>
</dbReference>
<accession>A0A9W6N8I5</accession>
<dbReference type="Pfam" id="PF00583">
    <property type="entry name" value="Acetyltransf_1"/>
    <property type="match status" value="1"/>
</dbReference>
<dbReference type="AlphaFoldDB" id="A0A9W6N8I5"/>
<dbReference type="InterPro" id="IPR050276">
    <property type="entry name" value="MshD_Acetyltransferase"/>
</dbReference>
<dbReference type="InterPro" id="IPR016181">
    <property type="entry name" value="Acyl_CoA_acyltransferase"/>
</dbReference>
<dbReference type="PANTHER" id="PTHR43617">
    <property type="entry name" value="L-AMINO ACID N-ACETYLTRANSFERASE"/>
    <property type="match status" value="1"/>
</dbReference>
<name>A0A9W6N8I5_9HYPH</name>
<reference evidence="2" key="1">
    <citation type="journal article" date="2014" name="Int. J. Syst. Evol. Microbiol.">
        <title>Complete genome sequence of Corynebacterium casei LMG S-19264T (=DSM 44701T), isolated from a smear-ripened cheese.</title>
        <authorList>
            <consortium name="US DOE Joint Genome Institute (JGI-PGF)"/>
            <person name="Walter F."/>
            <person name="Albersmeier A."/>
            <person name="Kalinowski J."/>
            <person name="Ruckert C."/>
        </authorList>
    </citation>
    <scope>NUCLEOTIDE SEQUENCE</scope>
    <source>
        <strain evidence="2">VKM B-2748</strain>
    </source>
</reference>
<comment type="caution">
    <text evidence="2">The sequence shown here is derived from an EMBL/GenBank/DDBJ whole genome shotgun (WGS) entry which is preliminary data.</text>
</comment>
<dbReference type="Gene3D" id="3.40.630.30">
    <property type="match status" value="1"/>
</dbReference>
<sequence>MYWYLFWPWNVWAPRERIWACEPADAGLADELAAIHASCFARGWSVQEMDQLLSDDAVVACALNMEGRGRPVGFAASRIAADEAEVLSVAIRPRFRQGGGGSALFGRHLGRLAARGVRRVVLEVDEDNAPAIALYARFGFVQVGKRKAYYARADGGRGSAKVLALEMR</sequence>
<organism evidence="2 3">
    <name type="scientific">Methylopila turkensis</name>
    <dbReference type="NCBI Taxonomy" id="1437816"/>
    <lineage>
        <taxon>Bacteria</taxon>
        <taxon>Pseudomonadati</taxon>
        <taxon>Pseudomonadota</taxon>
        <taxon>Alphaproteobacteria</taxon>
        <taxon>Hyphomicrobiales</taxon>
        <taxon>Methylopilaceae</taxon>
        <taxon>Methylopila</taxon>
    </lineage>
</organism>
<protein>
    <submittedName>
        <fullName evidence="2">Ribosomal-protein-alanine acetyltransferase</fullName>
    </submittedName>
</protein>
<evidence type="ECO:0000259" key="1">
    <source>
        <dbReference type="PROSITE" id="PS51186"/>
    </source>
</evidence>
<feature type="domain" description="N-acetyltransferase" evidence="1">
    <location>
        <begin position="16"/>
        <end position="168"/>
    </location>
</feature>
<evidence type="ECO:0000313" key="2">
    <source>
        <dbReference type="EMBL" id="GLK81550.1"/>
    </source>
</evidence>
<dbReference type="EMBL" id="BSFL01000004">
    <property type="protein sequence ID" value="GLK81550.1"/>
    <property type="molecule type" value="Genomic_DNA"/>
</dbReference>
<proteinExistence type="predicted"/>
<reference evidence="2" key="2">
    <citation type="submission" date="2023-01" db="EMBL/GenBank/DDBJ databases">
        <authorList>
            <person name="Sun Q."/>
            <person name="Evtushenko L."/>
        </authorList>
    </citation>
    <scope>NUCLEOTIDE SEQUENCE</scope>
    <source>
        <strain evidence="2">VKM B-2748</strain>
    </source>
</reference>
<evidence type="ECO:0000313" key="3">
    <source>
        <dbReference type="Proteomes" id="UP001143309"/>
    </source>
</evidence>
<dbReference type="RefSeq" id="WP_271202034.1">
    <property type="nucleotide sequence ID" value="NZ_BSFL01000004.1"/>
</dbReference>
<keyword evidence="3" id="KW-1185">Reference proteome</keyword>